<feature type="domain" description="WDHD1 first WD40" evidence="8">
    <location>
        <begin position="24"/>
        <end position="312"/>
    </location>
</feature>
<evidence type="ECO:0000256" key="1">
    <source>
        <dbReference type="ARBA" id="ARBA00004123"/>
    </source>
</evidence>
<dbReference type="GO" id="GO:0006281">
    <property type="term" value="P:DNA repair"/>
    <property type="evidence" value="ECO:0007669"/>
    <property type="project" value="TreeGrafter"/>
</dbReference>
<keyword evidence="10" id="KW-1185">Reference proteome</keyword>
<proteinExistence type="predicted"/>
<dbReference type="PROSITE" id="PS00678">
    <property type="entry name" value="WD_REPEATS_1"/>
    <property type="match status" value="1"/>
</dbReference>
<evidence type="ECO:0000259" key="6">
    <source>
        <dbReference type="Pfam" id="PF12341"/>
    </source>
</evidence>
<dbReference type="GO" id="GO:0006261">
    <property type="term" value="P:DNA-templated DNA replication"/>
    <property type="evidence" value="ECO:0007669"/>
    <property type="project" value="TreeGrafter"/>
</dbReference>
<name>A0AAV9PFK5_9PEZI</name>
<organism evidence="9 10">
    <name type="scientific">Saxophila tyrrhenica</name>
    <dbReference type="NCBI Taxonomy" id="1690608"/>
    <lineage>
        <taxon>Eukaryota</taxon>
        <taxon>Fungi</taxon>
        <taxon>Dikarya</taxon>
        <taxon>Ascomycota</taxon>
        <taxon>Pezizomycotina</taxon>
        <taxon>Dothideomycetes</taxon>
        <taxon>Dothideomycetidae</taxon>
        <taxon>Mycosphaerellales</taxon>
        <taxon>Extremaceae</taxon>
        <taxon>Saxophila</taxon>
    </lineage>
</organism>
<dbReference type="PROSITE" id="PS50294">
    <property type="entry name" value="WD_REPEATS_REGION"/>
    <property type="match status" value="1"/>
</dbReference>
<gene>
    <name evidence="9" type="primary">mcl1</name>
    <name evidence="9" type="ORF">LTR77_002632</name>
</gene>
<dbReference type="PANTHER" id="PTHR19932">
    <property type="entry name" value="WD REPEAT AND HMG-BOX DNA BINDING PROTEIN"/>
    <property type="match status" value="1"/>
</dbReference>
<sequence>MSQPHVQRTFLTSDYTMASRLRGRPAHAPGPTYCSYSNNGSKLVTVGSNSLLRVFPHNSDDEPPVIDVWTDNHFAVAAANDFFLVGSEDGSVTKYSLLTNSLEEILIRCTLPIRDIALSPDSQWAAVASDEIEVKVVSTKDMTQVFYLREHPRSAKNVSFDVNNSTVAVSCTDGLIYIYSISSEQPQLLKRIDGLIKILENDADASARAIWHPDGRAFAAPTATRDLQVVARADWKLQKAFKGGHRGDITAAAWSPNGALLATAGADKSLVLWETRSQKIIKSFDDIQDVILCLQWHPTDNVLSYTNTNGELFMRAEVVPGEHAKLLKVALQPAPMNGDPLSDVSGNAIRAPPGHGKPGVNGWDGPSENDYVDSLLDDAMSQDGADFIEDDDGAGYAEAPNRNGKRIANSIEGPIAKRPAAYSVWQPRVHEAFQPGSTPWKGNRRYLCLNLTGFVWTVDQETHNTVTVEFYDRQEHRDFHFTDPYLYDKACLNEKGTLFSCPPSAQHPAVIYYRPHESWTSRTDWRINMPAGEKITSISLSDSCIVATTTAGYVRIYSLYGLPLKMYRQKSTPAVTCASWRDYVMTIGNGPVGGDGSTRLLYTIENVKRDETYQSEDILALPDGFELKSVFFSDKGDPCIYDSEGVLLILQHWRTPGQAKWVPLLDTRTLDRLASGKKEESYWPVAVANNKFHCIILKGGEAYPYFPRPLLSDFDFRIPISAPEDDDAELTHGNQLEEQFVRKALEHSLQLDLVENTNATHAQKQEVPVLEREVDKVLLQLLANECREGEERGMKALEIATLMRDRTGKMLEAAGKVAQRFQRDVLAEKILEVAERRLVGIVDDDDV</sequence>
<dbReference type="RefSeq" id="XP_064661230.1">
    <property type="nucleotide sequence ID" value="XM_064799891.1"/>
</dbReference>
<feature type="domain" description="WDHD1/CFT4 second beta-propeller" evidence="6">
    <location>
        <begin position="431"/>
        <end position="720"/>
    </location>
</feature>
<evidence type="ECO:0000259" key="8">
    <source>
        <dbReference type="Pfam" id="PF24817"/>
    </source>
</evidence>
<dbReference type="PANTHER" id="PTHR19932:SF10">
    <property type="entry name" value="WD REPEAT AND HMG-BOX DNA-BINDING PROTEIN 1"/>
    <property type="match status" value="1"/>
</dbReference>
<dbReference type="InterPro" id="IPR022100">
    <property type="entry name" value="WDHD1/CFT4_beta-prop_2nd"/>
</dbReference>
<evidence type="ECO:0000256" key="4">
    <source>
        <dbReference type="ARBA" id="ARBA00023242"/>
    </source>
</evidence>
<dbReference type="PROSITE" id="PS50082">
    <property type="entry name" value="WD_REPEATS_2"/>
    <property type="match status" value="1"/>
</dbReference>
<evidence type="ECO:0000256" key="2">
    <source>
        <dbReference type="ARBA" id="ARBA00022574"/>
    </source>
</evidence>
<dbReference type="Pfam" id="PF24817">
    <property type="entry name" value="WD40_WDHD1_1st"/>
    <property type="match status" value="1"/>
</dbReference>
<evidence type="ECO:0000313" key="9">
    <source>
        <dbReference type="EMBL" id="KAK5172512.1"/>
    </source>
</evidence>
<comment type="subcellular location">
    <subcellularLocation>
        <location evidence="1">Nucleus</location>
    </subcellularLocation>
</comment>
<dbReference type="InterPro" id="IPR001680">
    <property type="entry name" value="WD40_rpt"/>
</dbReference>
<dbReference type="AlphaFoldDB" id="A0AAV9PFK5"/>
<evidence type="ECO:0000313" key="10">
    <source>
        <dbReference type="Proteomes" id="UP001337655"/>
    </source>
</evidence>
<dbReference type="GO" id="GO:0000278">
    <property type="term" value="P:mitotic cell cycle"/>
    <property type="evidence" value="ECO:0007669"/>
    <property type="project" value="TreeGrafter"/>
</dbReference>
<keyword evidence="3" id="KW-0677">Repeat</keyword>
<feature type="domain" description="WDHD1/CFT4 helical bundle" evidence="7">
    <location>
        <begin position="735"/>
        <end position="838"/>
    </location>
</feature>
<dbReference type="SMART" id="SM00320">
    <property type="entry name" value="WD40"/>
    <property type="match status" value="6"/>
</dbReference>
<dbReference type="InterPro" id="IPR015943">
    <property type="entry name" value="WD40/YVTN_repeat-like_dom_sf"/>
</dbReference>
<feature type="repeat" description="WD" evidence="5">
    <location>
        <begin position="242"/>
        <end position="283"/>
    </location>
</feature>
<keyword evidence="4" id="KW-0539">Nucleus</keyword>
<comment type="caution">
    <text evidence="9">The sequence shown here is derived from an EMBL/GenBank/DDBJ whole genome shotgun (WGS) entry which is preliminary data.</text>
</comment>
<protein>
    <submittedName>
        <fullName evidence="9">DNA polymerase alpha accessory factor Mcl1</fullName>
    </submittedName>
</protein>
<dbReference type="Gene3D" id="2.130.10.10">
    <property type="entry name" value="YVTN repeat-like/Quinoprotein amine dehydrogenase"/>
    <property type="match status" value="2"/>
</dbReference>
<evidence type="ECO:0000256" key="5">
    <source>
        <dbReference type="PROSITE-ProRule" id="PRU00221"/>
    </source>
</evidence>
<dbReference type="Proteomes" id="UP001337655">
    <property type="component" value="Unassembled WGS sequence"/>
</dbReference>
<evidence type="ECO:0000259" key="7">
    <source>
        <dbReference type="Pfam" id="PF20946"/>
    </source>
</evidence>
<dbReference type="Pfam" id="PF20946">
    <property type="entry name" value="Ctf4_C"/>
    <property type="match status" value="1"/>
</dbReference>
<dbReference type="GO" id="GO:0043596">
    <property type="term" value="C:nuclear replication fork"/>
    <property type="evidence" value="ECO:0007669"/>
    <property type="project" value="TreeGrafter"/>
</dbReference>
<dbReference type="Pfam" id="PF12341">
    <property type="entry name" value="Mcl1_mid"/>
    <property type="match status" value="1"/>
</dbReference>
<dbReference type="InterPro" id="IPR048591">
    <property type="entry name" value="WDHD1/CFT4_hel"/>
</dbReference>
<dbReference type="InterPro" id="IPR057646">
    <property type="entry name" value="WD40_WDHD1_1st"/>
</dbReference>
<dbReference type="InterPro" id="IPR036322">
    <property type="entry name" value="WD40_repeat_dom_sf"/>
</dbReference>
<keyword evidence="2 5" id="KW-0853">WD repeat</keyword>
<evidence type="ECO:0000256" key="3">
    <source>
        <dbReference type="ARBA" id="ARBA00022737"/>
    </source>
</evidence>
<dbReference type="GO" id="GO:0003682">
    <property type="term" value="F:chromatin binding"/>
    <property type="evidence" value="ECO:0007669"/>
    <property type="project" value="TreeGrafter"/>
</dbReference>
<dbReference type="InterPro" id="IPR019775">
    <property type="entry name" value="WD40_repeat_CS"/>
</dbReference>
<reference evidence="9 10" key="1">
    <citation type="submission" date="2023-08" db="EMBL/GenBank/DDBJ databases">
        <title>Black Yeasts Isolated from many extreme environments.</title>
        <authorList>
            <person name="Coleine C."/>
            <person name="Stajich J.E."/>
            <person name="Selbmann L."/>
        </authorList>
    </citation>
    <scope>NUCLEOTIDE SEQUENCE [LARGE SCALE GENOMIC DNA]</scope>
    <source>
        <strain evidence="9 10">CCFEE 5935</strain>
    </source>
</reference>
<dbReference type="SUPFAM" id="SSF50978">
    <property type="entry name" value="WD40 repeat-like"/>
    <property type="match status" value="1"/>
</dbReference>
<dbReference type="EMBL" id="JAVRRT010000004">
    <property type="protein sequence ID" value="KAK5172512.1"/>
    <property type="molecule type" value="Genomic_DNA"/>
</dbReference>
<dbReference type="GeneID" id="89923979"/>
<accession>A0AAV9PFK5</accession>